<organism evidence="2 3">
    <name type="scientific">Streptomyces marokkonensis</name>
    <dbReference type="NCBI Taxonomy" id="324855"/>
    <lineage>
        <taxon>Bacteria</taxon>
        <taxon>Bacillati</taxon>
        <taxon>Actinomycetota</taxon>
        <taxon>Actinomycetes</taxon>
        <taxon>Kitasatosporales</taxon>
        <taxon>Streptomycetaceae</taxon>
        <taxon>Streptomyces</taxon>
    </lineage>
</organism>
<evidence type="ECO:0000313" key="2">
    <source>
        <dbReference type="EMBL" id="GAA4001974.1"/>
    </source>
</evidence>
<gene>
    <name evidence="2" type="ORF">GCM10022384_56010</name>
</gene>
<evidence type="ECO:0000256" key="1">
    <source>
        <dbReference type="SAM" id="MobiDB-lite"/>
    </source>
</evidence>
<dbReference type="Proteomes" id="UP001500034">
    <property type="component" value="Unassembled WGS sequence"/>
</dbReference>
<evidence type="ECO:0000313" key="3">
    <source>
        <dbReference type="Proteomes" id="UP001500034"/>
    </source>
</evidence>
<proteinExistence type="predicted"/>
<protein>
    <submittedName>
        <fullName evidence="2">Uncharacterized protein</fullName>
    </submittedName>
</protein>
<sequence length="94" mass="9992">MVPKMITRRSFPVGPPAGTQGTQIFSQIAPGRAGRPGQQVHRPAVEYADVLRFAGITPTPVPVPVPMIGIGSPAEDIQVASGHIWAPYRIARTP</sequence>
<accession>A0ABP7RTH5</accession>
<feature type="region of interest" description="Disordered" evidence="1">
    <location>
        <begin position="1"/>
        <end position="21"/>
    </location>
</feature>
<name>A0ABP7RTH5_9ACTN</name>
<keyword evidence="3" id="KW-1185">Reference proteome</keyword>
<dbReference type="EMBL" id="BAABCQ010000147">
    <property type="protein sequence ID" value="GAA4001974.1"/>
    <property type="molecule type" value="Genomic_DNA"/>
</dbReference>
<comment type="caution">
    <text evidence="2">The sequence shown here is derived from an EMBL/GenBank/DDBJ whole genome shotgun (WGS) entry which is preliminary data.</text>
</comment>
<reference evidence="3" key="1">
    <citation type="journal article" date="2019" name="Int. J. Syst. Evol. Microbiol.">
        <title>The Global Catalogue of Microorganisms (GCM) 10K type strain sequencing project: providing services to taxonomists for standard genome sequencing and annotation.</title>
        <authorList>
            <consortium name="The Broad Institute Genomics Platform"/>
            <consortium name="The Broad Institute Genome Sequencing Center for Infectious Disease"/>
            <person name="Wu L."/>
            <person name="Ma J."/>
        </authorList>
    </citation>
    <scope>NUCLEOTIDE SEQUENCE [LARGE SCALE GENOMIC DNA]</scope>
    <source>
        <strain evidence="3">JCM 17027</strain>
    </source>
</reference>